<comment type="subcellular location">
    <subcellularLocation>
        <location evidence="1">Cell membrane</location>
        <topology evidence="1">Multi-pass membrane protein</topology>
    </subcellularLocation>
</comment>
<proteinExistence type="predicted"/>
<evidence type="ECO:0000256" key="9">
    <source>
        <dbReference type="ARBA" id="ARBA00023201"/>
    </source>
</evidence>
<evidence type="ECO:0000256" key="8">
    <source>
        <dbReference type="ARBA" id="ARBA00023136"/>
    </source>
</evidence>
<feature type="transmembrane region" description="Helical" evidence="10">
    <location>
        <begin position="389"/>
        <end position="415"/>
    </location>
</feature>
<keyword evidence="4 10" id="KW-0812">Transmembrane</keyword>
<keyword evidence="5 10" id="KW-1133">Transmembrane helix</keyword>
<dbReference type="Proteomes" id="UP000680656">
    <property type="component" value="Chromosome"/>
</dbReference>
<name>A0A8E7AVU3_9EURY</name>
<keyword evidence="9" id="KW-0739">Sodium transport</keyword>
<evidence type="ECO:0000313" key="13">
    <source>
        <dbReference type="Proteomes" id="UP000680656"/>
    </source>
</evidence>
<dbReference type="RefSeq" id="WP_214418505.1">
    <property type="nucleotide sequence ID" value="NZ_CP075546.1"/>
</dbReference>
<dbReference type="Gene3D" id="6.10.140.1330">
    <property type="match status" value="1"/>
</dbReference>
<feature type="transmembrane region" description="Helical" evidence="10">
    <location>
        <begin position="6"/>
        <end position="27"/>
    </location>
</feature>
<dbReference type="InterPro" id="IPR006153">
    <property type="entry name" value="Cation/H_exchanger_TM"/>
</dbReference>
<dbReference type="KEGG" id="mrtj:KHC33_09960"/>
<feature type="transmembrane region" description="Helical" evidence="10">
    <location>
        <begin position="202"/>
        <end position="221"/>
    </location>
</feature>
<gene>
    <name evidence="12" type="ORF">KHC33_09960</name>
</gene>
<dbReference type="AlphaFoldDB" id="A0A8E7AVU3"/>
<evidence type="ECO:0000259" key="11">
    <source>
        <dbReference type="Pfam" id="PF00999"/>
    </source>
</evidence>
<evidence type="ECO:0000256" key="5">
    <source>
        <dbReference type="ARBA" id="ARBA00022989"/>
    </source>
</evidence>
<reference evidence="12 13" key="1">
    <citation type="submission" date="2021-05" db="EMBL/GenBank/DDBJ databases">
        <title>A novel Methanospirillum isolate from a pyrite-forming mixed culture.</title>
        <authorList>
            <person name="Bunk B."/>
            <person name="Sproer C."/>
            <person name="Spring S."/>
            <person name="Pester M."/>
        </authorList>
    </citation>
    <scope>NUCLEOTIDE SEQUENCE [LARGE SCALE GENOMIC DNA]</scope>
    <source>
        <strain evidence="12 13">J.3.6.1-F.2.7.3</strain>
    </source>
</reference>
<evidence type="ECO:0000256" key="4">
    <source>
        <dbReference type="ARBA" id="ARBA00022692"/>
    </source>
</evidence>
<dbReference type="InterPro" id="IPR004709">
    <property type="entry name" value="NaH_exchanger"/>
</dbReference>
<dbReference type="InterPro" id="IPR018422">
    <property type="entry name" value="Cation/H_exchanger_CPA1"/>
</dbReference>
<evidence type="ECO:0000313" key="12">
    <source>
        <dbReference type="EMBL" id="QVV87685.1"/>
    </source>
</evidence>
<feature type="transmembrane region" description="Helical" evidence="10">
    <location>
        <begin position="358"/>
        <end position="383"/>
    </location>
</feature>
<dbReference type="EMBL" id="CP075546">
    <property type="protein sequence ID" value="QVV87685.1"/>
    <property type="molecule type" value="Genomic_DNA"/>
</dbReference>
<feature type="transmembrane region" description="Helical" evidence="10">
    <location>
        <begin position="68"/>
        <end position="87"/>
    </location>
</feature>
<dbReference type="PANTHER" id="PTHR10110:SF86">
    <property type="entry name" value="SODIUM_HYDROGEN EXCHANGER 7"/>
    <property type="match status" value="1"/>
</dbReference>
<evidence type="ECO:0000256" key="6">
    <source>
        <dbReference type="ARBA" id="ARBA00023053"/>
    </source>
</evidence>
<keyword evidence="3" id="KW-1003">Cell membrane</keyword>
<accession>A0A8E7AVU3</accession>
<organism evidence="12 13">
    <name type="scientific">Methanospirillum purgamenti</name>
    <dbReference type="NCBI Taxonomy" id="2834276"/>
    <lineage>
        <taxon>Archaea</taxon>
        <taxon>Methanobacteriati</taxon>
        <taxon>Methanobacteriota</taxon>
        <taxon>Stenosarchaea group</taxon>
        <taxon>Methanomicrobia</taxon>
        <taxon>Methanomicrobiales</taxon>
        <taxon>Methanospirillaceae</taxon>
        <taxon>Methanospirillum</taxon>
    </lineage>
</organism>
<feature type="transmembrane region" description="Helical" evidence="10">
    <location>
        <begin position="578"/>
        <end position="597"/>
    </location>
</feature>
<dbReference type="GO" id="GO:0098719">
    <property type="term" value="P:sodium ion import across plasma membrane"/>
    <property type="evidence" value="ECO:0007669"/>
    <property type="project" value="TreeGrafter"/>
</dbReference>
<keyword evidence="2" id="KW-0813">Transport</keyword>
<dbReference type="GeneID" id="65097510"/>
<dbReference type="Pfam" id="PF00999">
    <property type="entry name" value="Na_H_Exchanger"/>
    <property type="match status" value="1"/>
</dbReference>
<keyword evidence="6" id="KW-0915">Sodium</keyword>
<feature type="transmembrane region" description="Helical" evidence="10">
    <location>
        <begin position="320"/>
        <end position="346"/>
    </location>
</feature>
<evidence type="ECO:0000256" key="2">
    <source>
        <dbReference type="ARBA" id="ARBA00022448"/>
    </source>
</evidence>
<dbReference type="GO" id="GO:0015385">
    <property type="term" value="F:sodium:proton antiporter activity"/>
    <property type="evidence" value="ECO:0007669"/>
    <property type="project" value="InterPro"/>
</dbReference>
<evidence type="ECO:0000256" key="3">
    <source>
        <dbReference type="ARBA" id="ARBA00022475"/>
    </source>
</evidence>
<feature type="transmembrane region" description="Helical" evidence="10">
    <location>
        <begin position="122"/>
        <end position="143"/>
    </location>
</feature>
<evidence type="ECO:0000256" key="7">
    <source>
        <dbReference type="ARBA" id="ARBA00023065"/>
    </source>
</evidence>
<keyword evidence="13" id="KW-1185">Reference proteome</keyword>
<evidence type="ECO:0000256" key="10">
    <source>
        <dbReference type="SAM" id="Phobius"/>
    </source>
</evidence>
<dbReference type="PANTHER" id="PTHR10110">
    <property type="entry name" value="SODIUM/HYDROGEN EXCHANGER"/>
    <property type="match status" value="1"/>
</dbReference>
<evidence type="ECO:0000256" key="1">
    <source>
        <dbReference type="ARBA" id="ARBA00004651"/>
    </source>
</evidence>
<dbReference type="GO" id="GO:0005886">
    <property type="term" value="C:plasma membrane"/>
    <property type="evidence" value="ECO:0007669"/>
    <property type="project" value="UniProtKB-SubCell"/>
</dbReference>
<dbReference type="PRINTS" id="PR01084">
    <property type="entry name" value="NAHEXCHNGR"/>
</dbReference>
<keyword evidence="7" id="KW-0406">Ion transport</keyword>
<feature type="transmembrane region" description="Helical" evidence="10">
    <location>
        <begin position="255"/>
        <end position="275"/>
    </location>
</feature>
<keyword evidence="8 10" id="KW-0472">Membrane</keyword>
<dbReference type="GO" id="GO:0051453">
    <property type="term" value="P:regulation of intracellular pH"/>
    <property type="evidence" value="ECO:0007669"/>
    <property type="project" value="TreeGrafter"/>
</dbReference>
<dbReference type="GO" id="GO:0015386">
    <property type="term" value="F:potassium:proton antiporter activity"/>
    <property type="evidence" value="ECO:0007669"/>
    <property type="project" value="TreeGrafter"/>
</dbReference>
<feature type="domain" description="Cation/H+ exchanger transmembrane" evidence="11">
    <location>
        <begin position="18"/>
        <end position="412"/>
    </location>
</feature>
<feature type="transmembrane region" description="Helical" evidence="10">
    <location>
        <begin position="34"/>
        <end position="53"/>
    </location>
</feature>
<protein>
    <submittedName>
        <fullName evidence="12">Sodium:proton antiporter</fullName>
    </submittedName>
</protein>
<feature type="transmembrane region" description="Helical" evidence="10">
    <location>
        <begin position="287"/>
        <end position="308"/>
    </location>
</feature>
<feature type="transmembrane region" description="Helical" evidence="10">
    <location>
        <begin position="94"/>
        <end position="116"/>
    </location>
</feature>
<sequence>MEHNLIIANEIIIITLLLVAIIASMTLRHLKMPYSIGLVIIGYAFSEFVVPHIEALNSIGPYFPAADIILYIFLPPLIFESAIAVNTRLLNRNLFPVLCLAIFGVIISAGIIGYMVSWYFAIPLLFALLFGALISSTDPVAVISIFKEVGVPKRLQILVEGESLLNDACSIIMFQLVLLLISRPLLKNDLTFLETSALFTSQLLTSFIGGILIGVVGGIILRTILRKIPLHSHIHQTATLVAAYLTYLLGDELGFSGVIAVVVCGFITAQAASDWIGPDRREELNRFWEYIGFLANSLIFLLVGITIASLEDLSLLIKGGILGIFFLIGAVLLARLVPVIGTFAIFNRFTKHKVPFSYQAICFWGGLRGAVAIALVLSIPLSLPFRDLIIAFSILTVLFTIFVEGMTIGPLIQFLGLGQSKLLRTFHQLYGELVTFRAAQSSLENENIRGIIDSAILDEHIRKHKEKSHNIEQMVREFWKNVHQNPDRMSVIRLFQLEALHYEQKQYRQLYDNGLILPPVYTELQYQITIREDFIQSGNIYTDIRLYAPGSRYKIKFCKFLKRSFPDSKMLNTYQKRIDIHLIFASIAIYIASSATIEYLEKLAKWVCLNPAEISEIIGFYKKIKQKALIHLTSEQVIGTQNLIYVSGYLAERTAGAGIIQVLTHHIEEGIGDEKTLGHMIDGFIKEKNKARKKVFKSCGDEILP</sequence>